<dbReference type="InterPro" id="IPR011042">
    <property type="entry name" value="6-blade_b-propeller_TolB-like"/>
</dbReference>
<name>A0ABQ1R6F7_9ALTE</name>
<dbReference type="EMBL" id="BMGJ01000004">
    <property type="protein sequence ID" value="GGD59960.1"/>
    <property type="molecule type" value="Genomic_DNA"/>
</dbReference>
<accession>A0ABQ1R6F7</accession>
<feature type="chain" id="PRO_5047244165" evidence="1">
    <location>
        <begin position="28"/>
        <end position="305"/>
    </location>
</feature>
<dbReference type="RefSeq" id="WP_099034795.1">
    <property type="nucleotide sequence ID" value="NZ_BMGJ01000004.1"/>
</dbReference>
<gene>
    <name evidence="3" type="ORF">GCM10011357_14000</name>
</gene>
<dbReference type="PANTHER" id="PTHR47572:SF5">
    <property type="entry name" value="BLR2277 PROTEIN"/>
    <property type="match status" value="1"/>
</dbReference>
<evidence type="ECO:0000256" key="1">
    <source>
        <dbReference type="SAM" id="SignalP"/>
    </source>
</evidence>
<feature type="signal peptide" evidence="1">
    <location>
        <begin position="1"/>
        <end position="27"/>
    </location>
</feature>
<protein>
    <submittedName>
        <fullName evidence="3">Gluconolactonase</fullName>
    </submittedName>
</protein>
<dbReference type="SUPFAM" id="SSF63829">
    <property type="entry name" value="Calcium-dependent phosphotriesterase"/>
    <property type="match status" value="1"/>
</dbReference>
<evidence type="ECO:0000313" key="3">
    <source>
        <dbReference type="EMBL" id="GGD59960.1"/>
    </source>
</evidence>
<dbReference type="Gene3D" id="2.120.10.30">
    <property type="entry name" value="TolB, C-terminal domain"/>
    <property type="match status" value="1"/>
</dbReference>
<dbReference type="Pfam" id="PF08450">
    <property type="entry name" value="SGL"/>
    <property type="match status" value="1"/>
</dbReference>
<sequence length="305" mass="33518">MKTIKNSRVVLPLLALVAPLSVLSVSATEPSTHQSQDVITDGVFTTGIEGPAVDKDGVLYAVNFAEQGTIGRITGKGQADGFLILPDDSVGNGIRFDSQGRMMIADYVNHTIWAVNMADRSLSVYAHDEAMNQPNDIAISARDIIYASDPDWSTGTGQLWMVDTDGETTLIESDMGTTNGIEVSTDEQYLYVNESVQRRVWRYRLDASGKPVDKTLFHQFDDHGLDGMRCDNQGNLYIARYGAGSIVVLDPTGEKIEEYRLKGQHPTNLAFGGEDGKQVYVTMQKRGAIETFKSPHPGRAFNLHR</sequence>
<keyword evidence="4" id="KW-1185">Reference proteome</keyword>
<dbReference type="Proteomes" id="UP000614272">
    <property type="component" value="Unassembled WGS sequence"/>
</dbReference>
<feature type="domain" description="SMP-30/Gluconolactonase/LRE-like region" evidence="2">
    <location>
        <begin position="49"/>
        <end position="283"/>
    </location>
</feature>
<dbReference type="PANTHER" id="PTHR47572">
    <property type="entry name" value="LIPOPROTEIN-RELATED"/>
    <property type="match status" value="1"/>
</dbReference>
<organism evidence="3 4">
    <name type="scientific">Lacimicrobium alkaliphilum</name>
    <dbReference type="NCBI Taxonomy" id="1526571"/>
    <lineage>
        <taxon>Bacteria</taxon>
        <taxon>Pseudomonadati</taxon>
        <taxon>Pseudomonadota</taxon>
        <taxon>Gammaproteobacteria</taxon>
        <taxon>Alteromonadales</taxon>
        <taxon>Alteromonadaceae</taxon>
        <taxon>Lacimicrobium</taxon>
    </lineage>
</organism>
<dbReference type="InterPro" id="IPR051262">
    <property type="entry name" value="SMP-30/CGR1_Lactonase"/>
</dbReference>
<comment type="caution">
    <text evidence="3">The sequence shown here is derived from an EMBL/GenBank/DDBJ whole genome shotgun (WGS) entry which is preliminary data.</text>
</comment>
<dbReference type="InterPro" id="IPR013658">
    <property type="entry name" value="SGL"/>
</dbReference>
<reference evidence="4" key="1">
    <citation type="journal article" date="2019" name="Int. J. Syst. Evol. Microbiol.">
        <title>The Global Catalogue of Microorganisms (GCM) 10K type strain sequencing project: providing services to taxonomists for standard genome sequencing and annotation.</title>
        <authorList>
            <consortium name="The Broad Institute Genomics Platform"/>
            <consortium name="The Broad Institute Genome Sequencing Center for Infectious Disease"/>
            <person name="Wu L."/>
            <person name="Ma J."/>
        </authorList>
    </citation>
    <scope>NUCLEOTIDE SEQUENCE [LARGE SCALE GENOMIC DNA]</scope>
    <source>
        <strain evidence="4">CGMCC 1.12923</strain>
    </source>
</reference>
<proteinExistence type="predicted"/>
<evidence type="ECO:0000259" key="2">
    <source>
        <dbReference type="Pfam" id="PF08450"/>
    </source>
</evidence>
<keyword evidence="1" id="KW-0732">Signal</keyword>
<evidence type="ECO:0000313" key="4">
    <source>
        <dbReference type="Proteomes" id="UP000614272"/>
    </source>
</evidence>